<accession>A0A4R2HKB1</accession>
<dbReference type="Proteomes" id="UP000294508">
    <property type="component" value="Unassembled WGS sequence"/>
</dbReference>
<gene>
    <name evidence="1" type="ORF">EV652_105464</name>
</gene>
<evidence type="ECO:0000313" key="1">
    <source>
        <dbReference type="EMBL" id="TCO30469.1"/>
    </source>
</evidence>
<organism evidence="1 2">
    <name type="scientific">Kribbella steppae</name>
    <dbReference type="NCBI Taxonomy" id="2512223"/>
    <lineage>
        <taxon>Bacteria</taxon>
        <taxon>Bacillati</taxon>
        <taxon>Actinomycetota</taxon>
        <taxon>Actinomycetes</taxon>
        <taxon>Propionibacteriales</taxon>
        <taxon>Kribbellaceae</taxon>
        <taxon>Kribbella</taxon>
    </lineage>
</organism>
<keyword evidence="2" id="KW-1185">Reference proteome</keyword>
<name>A0A4R2HKB1_9ACTN</name>
<protein>
    <submittedName>
        <fullName evidence="1">Uncharacterized protein</fullName>
    </submittedName>
</protein>
<proteinExistence type="predicted"/>
<dbReference type="AlphaFoldDB" id="A0A4R2HKB1"/>
<sequence length="238" mass="25338">MMEWASLRDAYGSAEHVPALLATAAAAGADDGGPWDELWGRLCHQGTVYSASYAALPTLAQMSEQHDPSGYVAALHLAASIIASNDGPEERAVVRQRYAHELADLRTVATRNLRHASDDTDFVYGLQALMAFEDGGIWQRTLDCLANGEALLECPSCGEDLLLNLDSPMPRVASFADASLAPTAVTPLEPSAPTVEGRLLALAQTNQRTAIAAKLPYLFGGSNCPRCHASFQVPQAFA</sequence>
<evidence type="ECO:0000313" key="2">
    <source>
        <dbReference type="Proteomes" id="UP000294508"/>
    </source>
</evidence>
<comment type="caution">
    <text evidence="1">The sequence shown here is derived from an EMBL/GenBank/DDBJ whole genome shotgun (WGS) entry which is preliminary data.</text>
</comment>
<reference evidence="1 2" key="1">
    <citation type="journal article" date="2015" name="Stand. Genomic Sci.">
        <title>Genomic Encyclopedia of Bacterial and Archaeal Type Strains, Phase III: the genomes of soil and plant-associated and newly described type strains.</title>
        <authorList>
            <person name="Whitman W.B."/>
            <person name="Woyke T."/>
            <person name="Klenk H.P."/>
            <person name="Zhou Y."/>
            <person name="Lilburn T.G."/>
            <person name="Beck B.J."/>
            <person name="De Vos P."/>
            <person name="Vandamme P."/>
            <person name="Eisen J.A."/>
            <person name="Garrity G."/>
            <person name="Hugenholtz P."/>
            <person name="Kyrpides N.C."/>
        </authorList>
    </citation>
    <scope>NUCLEOTIDE SEQUENCE [LARGE SCALE GENOMIC DNA]</scope>
    <source>
        <strain evidence="1 2">VKM Ac-2572</strain>
    </source>
</reference>
<dbReference type="EMBL" id="SLWN01000005">
    <property type="protein sequence ID" value="TCO30469.1"/>
    <property type="molecule type" value="Genomic_DNA"/>
</dbReference>